<feature type="region of interest" description="Disordered" evidence="12">
    <location>
        <begin position="386"/>
        <end position="415"/>
    </location>
</feature>
<evidence type="ECO:0000256" key="7">
    <source>
        <dbReference type="ARBA" id="ARBA00022833"/>
    </source>
</evidence>
<dbReference type="Pfam" id="PF13177">
    <property type="entry name" value="DNA_pol3_delta2"/>
    <property type="match status" value="1"/>
</dbReference>
<comment type="function">
    <text evidence="11">DNA polymerase III is a complex, multichain enzyme responsible for most of the replicative synthesis in bacteria. This DNA polymerase also exhibits 3' to 5' exonuclease activity.</text>
</comment>
<reference evidence="14" key="2">
    <citation type="journal article" date="2023" name="Microbiome">
        <title>Synthase-selected sorting approach identifies a beta-lactone synthase in a nudibranch symbiotic bacterium.</title>
        <authorList>
            <person name="Dzunkova M."/>
            <person name="La Clair J.J."/>
            <person name="Tyml T."/>
            <person name="Doud D."/>
            <person name="Schulz F."/>
            <person name="Piquer-Esteban S."/>
            <person name="Porcel Sanchis D."/>
            <person name="Osborn A."/>
            <person name="Robinson D."/>
            <person name="Louie K.B."/>
            <person name="Bowen B.P."/>
            <person name="Bowers R.M."/>
            <person name="Lee J."/>
            <person name="Arnau V."/>
            <person name="Diaz-Villanueva W."/>
            <person name="Stepanauskas R."/>
            <person name="Gosliner T."/>
            <person name="Date S.V."/>
            <person name="Northen T.R."/>
            <person name="Cheng J.F."/>
            <person name="Burkart M.D."/>
            <person name="Woyke T."/>
        </authorList>
    </citation>
    <scope>NUCLEOTIDE SEQUENCE</scope>
    <source>
        <strain evidence="14">Df01</strain>
    </source>
</reference>
<protein>
    <recommendedName>
        <fullName evidence="11">DNA polymerase III subunit gamma/tau</fullName>
        <ecNumber evidence="11">2.7.7.7</ecNumber>
    </recommendedName>
</protein>
<dbReference type="Gene3D" id="1.20.272.10">
    <property type="match status" value="1"/>
</dbReference>
<evidence type="ECO:0000313" key="14">
    <source>
        <dbReference type="EMBL" id="MDM5148058.1"/>
    </source>
</evidence>
<dbReference type="NCBIfam" id="TIGR02397">
    <property type="entry name" value="dnaX_nterm"/>
    <property type="match status" value="1"/>
</dbReference>
<keyword evidence="4 11" id="KW-0235">DNA replication</keyword>
<dbReference type="InterPro" id="IPR001270">
    <property type="entry name" value="ClpA/B"/>
</dbReference>
<evidence type="ECO:0000256" key="9">
    <source>
        <dbReference type="ARBA" id="ARBA00022932"/>
    </source>
</evidence>
<evidence type="ECO:0000256" key="8">
    <source>
        <dbReference type="ARBA" id="ARBA00022840"/>
    </source>
</evidence>
<comment type="caution">
    <text evidence="14">The sequence shown here is derived from an EMBL/GenBank/DDBJ whole genome shotgun (WGS) entry which is preliminary data.</text>
</comment>
<dbReference type="InterPro" id="IPR022754">
    <property type="entry name" value="DNA_pol_III_gamma-3"/>
</dbReference>
<dbReference type="SMART" id="SM00382">
    <property type="entry name" value="AAA"/>
    <property type="match status" value="1"/>
</dbReference>
<gene>
    <name evidence="11 14" type="primary">dnaX</name>
    <name evidence="14" type="ORF">NQX30_06740</name>
</gene>
<dbReference type="Gene3D" id="3.40.50.300">
    <property type="entry name" value="P-loop containing nucleotide triphosphate hydrolases"/>
    <property type="match status" value="1"/>
</dbReference>
<feature type="domain" description="AAA+ ATPase" evidence="13">
    <location>
        <begin position="39"/>
        <end position="180"/>
    </location>
</feature>
<dbReference type="EMBL" id="JANQAO010000003">
    <property type="protein sequence ID" value="MDM5148058.1"/>
    <property type="molecule type" value="Genomic_DNA"/>
</dbReference>
<dbReference type="InterPro" id="IPR008921">
    <property type="entry name" value="DNA_pol3_clamp-load_cplx_C"/>
</dbReference>
<dbReference type="CDD" id="cd18137">
    <property type="entry name" value="HLD_clamp_pol_III_gamma_tau"/>
    <property type="match status" value="1"/>
</dbReference>
<dbReference type="PANTHER" id="PTHR11669:SF0">
    <property type="entry name" value="PROTEIN STICHEL-LIKE 2"/>
    <property type="match status" value="1"/>
</dbReference>
<comment type="catalytic activity">
    <reaction evidence="10 11">
        <text>DNA(n) + a 2'-deoxyribonucleoside 5'-triphosphate = DNA(n+1) + diphosphate</text>
        <dbReference type="Rhea" id="RHEA:22508"/>
        <dbReference type="Rhea" id="RHEA-COMP:17339"/>
        <dbReference type="Rhea" id="RHEA-COMP:17340"/>
        <dbReference type="ChEBI" id="CHEBI:33019"/>
        <dbReference type="ChEBI" id="CHEBI:61560"/>
        <dbReference type="ChEBI" id="CHEBI:173112"/>
        <dbReference type="EC" id="2.7.7.7"/>
    </reaction>
</comment>
<evidence type="ECO:0000256" key="2">
    <source>
        <dbReference type="ARBA" id="ARBA00022679"/>
    </source>
</evidence>
<comment type="subunit">
    <text evidence="11">DNA polymerase III contains a core (composed of alpha, epsilon and theta chains) that associates with a tau subunit. This core dimerizes to form the POLIII' complex. PolIII' associates with the gamma complex (composed of gamma, delta, delta', psi and chi chains) and with the beta chain to form the complete DNA polymerase III complex.</text>
</comment>
<sequence length="534" mass="58631">MSQPFLSLARKWRPQRFSDLVGHEHTVRVLQNAMRQNRLHHAFLFTGTRGVGKTTLARIVAMMVNCDNSADSEPCLQCDVCKQIAGGRLLDVIELDAASHTQVDKIRELLEGASYPPSQGRCKVFIIDEVHMLSKSAFAAMLKTLEEPPSYVKFILATTDPQKLPATILSRCLRFSLRPLSKEQIAAHLAVIMKAEKQQYNDDALMEIARLACGSMRDALSLLEQAIVHSDGKLEAAEVRRISGQPDIGILGDILRAVATVDASSIANIGKALAMNGASFDATLTRLAALIYQTALSRVAPNAVGDDDEETTLIKEIAKRFDDELLQTLYEIAVRGRRQLPLAPDEQTGFEMTLLRMMLFSPAQNSAASAATIPTALPTTHEAVTPAASNSRYSASSPNKTALTKPPTASKKTPKNWEETLQQLHIPALTLAEVCTMQTLTANGVKLSLDISQSNIRRFLPELETQLRDIFHDRFTVTLADGTDNTATTALHERRTTAAKEKTFVSNVLATVPSAQLIPDSIRLFEQQEATHDR</sequence>
<dbReference type="InterPro" id="IPR012763">
    <property type="entry name" value="DNA_pol_III_sug/sutau_N"/>
</dbReference>
<keyword evidence="3 11" id="KW-0548">Nucleotidyltransferase</keyword>
<dbReference type="Gene3D" id="3.30.300.150">
    <property type="entry name" value="DNA polymerase III, tau subunit, domain V"/>
    <property type="match status" value="1"/>
</dbReference>
<dbReference type="CDD" id="cd00009">
    <property type="entry name" value="AAA"/>
    <property type="match status" value="1"/>
</dbReference>
<organism evidence="14 15">
    <name type="scientific">Candidatus Doriopsillibacter californiensis</name>
    <dbReference type="NCBI Taxonomy" id="2970740"/>
    <lineage>
        <taxon>Bacteria</taxon>
        <taxon>Pseudomonadati</taxon>
        <taxon>Pseudomonadota</taxon>
        <taxon>Gammaproteobacteria</taxon>
        <taxon>Candidatus Tethybacterales</taxon>
        <taxon>Candidatus Persebacteraceae</taxon>
        <taxon>Candidatus Doriopsillibacter</taxon>
    </lineage>
</organism>
<evidence type="ECO:0000256" key="4">
    <source>
        <dbReference type="ARBA" id="ARBA00022705"/>
    </source>
</evidence>
<dbReference type="Gene3D" id="1.10.8.60">
    <property type="match status" value="1"/>
</dbReference>
<evidence type="ECO:0000256" key="6">
    <source>
        <dbReference type="ARBA" id="ARBA00022741"/>
    </source>
</evidence>
<evidence type="ECO:0000256" key="1">
    <source>
        <dbReference type="ARBA" id="ARBA00006360"/>
    </source>
</evidence>
<reference evidence="14" key="1">
    <citation type="submission" date="2022-08" db="EMBL/GenBank/DDBJ databases">
        <authorList>
            <person name="Dzunkova M."/>
            <person name="La Clair J."/>
            <person name="Tyml T."/>
            <person name="Doud D."/>
            <person name="Schulz F."/>
            <person name="Piquer S."/>
            <person name="Porcel Sanchis D."/>
            <person name="Osborn A."/>
            <person name="Robinson D."/>
            <person name="Louie K.B."/>
            <person name="Bowen B.P."/>
            <person name="Bowers R."/>
            <person name="Lee J."/>
            <person name="Arnau Llombart V."/>
            <person name="Diaz Villanueva W."/>
            <person name="Gosliner T."/>
            <person name="Northen T."/>
            <person name="Cheng J.-F."/>
            <person name="Burkart M.D."/>
            <person name="Woyke T."/>
        </authorList>
    </citation>
    <scope>NUCLEOTIDE SEQUENCE</scope>
    <source>
        <strain evidence="14">Df01</strain>
    </source>
</reference>
<dbReference type="InterPro" id="IPR038249">
    <property type="entry name" value="PolIII_tau_V_sf"/>
</dbReference>
<dbReference type="GO" id="GO:0003887">
    <property type="term" value="F:DNA-directed DNA polymerase activity"/>
    <property type="evidence" value="ECO:0007669"/>
    <property type="project" value="UniProtKB-EC"/>
</dbReference>
<evidence type="ECO:0000256" key="3">
    <source>
        <dbReference type="ARBA" id="ARBA00022695"/>
    </source>
</evidence>
<dbReference type="InterPro" id="IPR003593">
    <property type="entry name" value="AAA+_ATPase"/>
</dbReference>
<dbReference type="Proteomes" id="UP001168167">
    <property type="component" value="Unassembled WGS sequence"/>
</dbReference>
<evidence type="ECO:0000256" key="11">
    <source>
        <dbReference type="RuleBase" id="RU364063"/>
    </source>
</evidence>
<dbReference type="SUPFAM" id="SSF52540">
    <property type="entry name" value="P-loop containing nucleoside triphosphate hydrolases"/>
    <property type="match status" value="1"/>
</dbReference>
<feature type="compositionally biased region" description="Polar residues" evidence="12">
    <location>
        <begin position="387"/>
        <end position="399"/>
    </location>
</feature>
<dbReference type="PANTHER" id="PTHR11669">
    <property type="entry name" value="REPLICATION FACTOR C / DNA POLYMERASE III GAMMA-TAU SUBUNIT"/>
    <property type="match status" value="1"/>
</dbReference>
<name>A0ABT7QMY0_9GAMM</name>
<dbReference type="SUPFAM" id="SSF48019">
    <property type="entry name" value="post-AAA+ oligomerization domain-like"/>
    <property type="match status" value="1"/>
</dbReference>
<dbReference type="Pfam" id="PF22608">
    <property type="entry name" value="DNAX_ATPase_lid"/>
    <property type="match status" value="1"/>
</dbReference>
<keyword evidence="2 11" id="KW-0808">Transferase</keyword>
<evidence type="ECO:0000256" key="5">
    <source>
        <dbReference type="ARBA" id="ARBA00022723"/>
    </source>
</evidence>
<dbReference type="InterPro" id="IPR050238">
    <property type="entry name" value="DNA_Rep/Repair_Clamp_Loader"/>
</dbReference>
<keyword evidence="7" id="KW-0862">Zinc</keyword>
<dbReference type="InterPro" id="IPR027417">
    <property type="entry name" value="P-loop_NTPase"/>
</dbReference>
<proteinExistence type="inferred from homology"/>
<keyword evidence="5" id="KW-0479">Metal-binding</keyword>
<accession>A0ABT7QMY0</accession>
<feature type="compositionally biased region" description="Low complexity" evidence="12">
    <location>
        <begin position="400"/>
        <end position="411"/>
    </location>
</feature>
<evidence type="ECO:0000256" key="12">
    <source>
        <dbReference type="SAM" id="MobiDB-lite"/>
    </source>
</evidence>
<keyword evidence="6 11" id="KW-0547">Nucleotide-binding</keyword>
<keyword evidence="8 11" id="KW-0067">ATP-binding</keyword>
<comment type="similarity">
    <text evidence="1 11">Belongs to the DnaX/STICHEL family.</text>
</comment>
<evidence type="ECO:0000313" key="15">
    <source>
        <dbReference type="Proteomes" id="UP001168167"/>
    </source>
</evidence>
<keyword evidence="15" id="KW-1185">Reference proteome</keyword>
<dbReference type="EC" id="2.7.7.7" evidence="11"/>
<dbReference type="Pfam" id="PF12169">
    <property type="entry name" value="DNA_pol3_gamma3"/>
    <property type="match status" value="1"/>
</dbReference>
<dbReference type="PRINTS" id="PR00300">
    <property type="entry name" value="CLPPROTEASEA"/>
</dbReference>
<evidence type="ECO:0000256" key="10">
    <source>
        <dbReference type="ARBA" id="ARBA00049244"/>
    </source>
</evidence>
<keyword evidence="9 11" id="KW-0239">DNA-directed DNA polymerase</keyword>
<evidence type="ECO:0000259" key="13">
    <source>
        <dbReference type="SMART" id="SM00382"/>
    </source>
</evidence>
<dbReference type="InterPro" id="IPR045085">
    <property type="entry name" value="HLD_clamp_pol_III_gamma_tau"/>
</dbReference>